<dbReference type="GO" id="GO:0020037">
    <property type="term" value="F:heme binding"/>
    <property type="evidence" value="ECO:0007669"/>
    <property type="project" value="InterPro"/>
</dbReference>
<evidence type="ECO:0000256" key="5">
    <source>
        <dbReference type="ARBA" id="ARBA00023004"/>
    </source>
</evidence>
<evidence type="ECO:0000313" key="10">
    <source>
        <dbReference type="Proteomes" id="UP000823934"/>
    </source>
</evidence>
<dbReference type="SUPFAM" id="SSF47175">
    <property type="entry name" value="Cytochromes"/>
    <property type="match status" value="1"/>
</dbReference>
<evidence type="ECO:0000256" key="1">
    <source>
        <dbReference type="ARBA" id="ARBA00022448"/>
    </source>
</evidence>
<dbReference type="InterPro" id="IPR010980">
    <property type="entry name" value="Cyt_c/b562"/>
</dbReference>
<evidence type="ECO:0000256" key="4">
    <source>
        <dbReference type="ARBA" id="ARBA00022982"/>
    </source>
</evidence>
<dbReference type="AlphaFoldDB" id="A0A9D1TV02"/>
<dbReference type="InterPro" id="IPR012127">
    <property type="entry name" value="Cyt_c_prime"/>
</dbReference>
<feature type="binding site" description="covalent" evidence="7">
    <location>
        <position position="137"/>
    </location>
    <ligand>
        <name>heme c</name>
        <dbReference type="ChEBI" id="CHEBI:61717"/>
    </ligand>
</feature>
<dbReference type="Gene3D" id="1.20.120.10">
    <property type="entry name" value="Cytochrome c/b562"/>
    <property type="match status" value="1"/>
</dbReference>
<evidence type="ECO:0000256" key="8">
    <source>
        <dbReference type="SAM" id="SignalP"/>
    </source>
</evidence>
<feature type="binding site" description="covalent" evidence="7">
    <location>
        <position position="134"/>
    </location>
    <ligand>
        <name>heme c</name>
        <dbReference type="ChEBI" id="CHEBI:61717"/>
    </ligand>
</feature>
<dbReference type="Proteomes" id="UP000823934">
    <property type="component" value="Unassembled WGS sequence"/>
</dbReference>
<evidence type="ECO:0000256" key="3">
    <source>
        <dbReference type="ARBA" id="ARBA00022723"/>
    </source>
</evidence>
<dbReference type="PIRSF" id="PIRSF000027">
    <property type="entry name" value="Cytc_c_prime"/>
    <property type="match status" value="1"/>
</dbReference>
<proteinExistence type="predicted"/>
<keyword evidence="1" id="KW-0813">Transport</keyword>
<feature type="signal peptide" evidence="8">
    <location>
        <begin position="1"/>
        <end position="20"/>
    </location>
</feature>
<dbReference type="InterPro" id="IPR015984">
    <property type="entry name" value="Cyt_c_prime_subgr"/>
</dbReference>
<reference evidence="9" key="1">
    <citation type="journal article" date="2021" name="PeerJ">
        <title>Extensive microbial diversity within the chicken gut microbiome revealed by metagenomics and culture.</title>
        <authorList>
            <person name="Gilroy R."/>
            <person name="Ravi A."/>
            <person name="Getino M."/>
            <person name="Pursley I."/>
            <person name="Horton D.L."/>
            <person name="Alikhan N.F."/>
            <person name="Baker D."/>
            <person name="Gharbi K."/>
            <person name="Hall N."/>
            <person name="Watson M."/>
            <person name="Adriaenssens E.M."/>
            <person name="Foster-Nyarko E."/>
            <person name="Jarju S."/>
            <person name="Secka A."/>
            <person name="Antonio M."/>
            <person name="Oren A."/>
            <person name="Chaudhuri R.R."/>
            <person name="La Ragione R."/>
            <person name="Hildebrand F."/>
            <person name="Pallen M.J."/>
        </authorList>
    </citation>
    <scope>NUCLEOTIDE SEQUENCE</scope>
    <source>
        <strain evidence="9">CHK160-9182</strain>
    </source>
</reference>
<keyword evidence="8" id="KW-0732">Signal</keyword>
<dbReference type="Pfam" id="PF01322">
    <property type="entry name" value="Cytochrom_C_2"/>
    <property type="match status" value="1"/>
</dbReference>
<feature type="binding site" description="axial binding residue" evidence="6">
    <location>
        <position position="138"/>
    </location>
    <ligand>
        <name>heme c</name>
        <dbReference type="ChEBI" id="CHEBI:61717"/>
    </ligand>
    <ligandPart>
        <name>Fe</name>
        <dbReference type="ChEBI" id="CHEBI:18248"/>
    </ligandPart>
</feature>
<comment type="caution">
    <text evidence="9">The sequence shown here is derived from an EMBL/GenBank/DDBJ whole genome shotgun (WGS) entry which is preliminary data.</text>
</comment>
<dbReference type="EMBL" id="DXHP01000102">
    <property type="protein sequence ID" value="HIW06604.1"/>
    <property type="molecule type" value="Genomic_DNA"/>
</dbReference>
<organism evidence="9 10">
    <name type="scientific">Candidatus Ignatzschineria merdigallinarum</name>
    <dbReference type="NCBI Taxonomy" id="2838621"/>
    <lineage>
        <taxon>Bacteria</taxon>
        <taxon>Pseudomonadati</taxon>
        <taxon>Pseudomonadota</taxon>
        <taxon>Gammaproteobacteria</taxon>
        <taxon>Cardiobacteriales</taxon>
        <taxon>Ignatzschineriaceae</taxon>
        <taxon>Ignatzschineria</taxon>
    </lineage>
</organism>
<comment type="PTM">
    <text evidence="7">Binds 1 heme group per subunit.</text>
</comment>
<keyword evidence="3 6" id="KW-0479">Metal-binding</keyword>
<protein>
    <submittedName>
        <fullName evidence="9">Cytochrome c</fullName>
    </submittedName>
</protein>
<dbReference type="GO" id="GO:0042597">
    <property type="term" value="C:periplasmic space"/>
    <property type="evidence" value="ECO:0007669"/>
    <property type="project" value="InterPro"/>
</dbReference>
<reference evidence="9" key="2">
    <citation type="submission" date="2021-04" db="EMBL/GenBank/DDBJ databases">
        <authorList>
            <person name="Gilroy R."/>
        </authorList>
    </citation>
    <scope>NUCLEOTIDE SEQUENCE</scope>
    <source>
        <strain evidence="9">CHK160-9182</strain>
    </source>
</reference>
<dbReference type="PRINTS" id="PR00608">
    <property type="entry name" value="CYTCHROMECII"/>
</dbReference>
<sequence length="144" mass="15059">MKKLALAAMLAVGVTGVSMAEVDADAVIKYRKAAFTVAGWNMGTLGGMLKGEIEYSPEEAVAAAKRINEMAKAVGATFIDGTYEGTKVNPKITDNRAEFDADLAAFIEQSGAMVEAAGDKKTMAAQMGKLGGTCKSCHDAFKLD</sequence>
<evidence type="ECO:0000256" key="6">
    <source>
        <dbReference type="PIRSR" id="PIRSR000027-1"/>
    </source>
</evidence>
<dbReference type="PROSITE" id="PS51009">
    <property type="entry name" value="CYTCII"/>
    <property type="match status" value="1"/>
</dbReference>
<keyword evidence="5 6" id="KW-0408">Iron</keyword>
<dbReference type="InterPro" id="IPR002321">
    <property type="entry name" value="Cyt_c_II"/>
</dbReference>
<feature type="chain" id="PRO_5038693180" evidence="8">
    <location>
        <begin position="21"/>
        <end position="144"/>
    </location>
</feature>
<evidence type="ECO:0000256" key="7">
    <source>
        <dbReference type="PIRSR" id="PIRSR000027-2"/>
    </source>
</evidence>
<evidence type="ECO:0000256" key="2">
    <source>
        <dbReference type="ARBA" id="ARBA00022617"/>
    </source>
</evidence>
<dbReference type="GO" id="GO:0005506">
    <property type="term" value="F:iron ion binding"/>
    <property type="evidence" value="ECO:0007669"/>
    <property type="project" value="InterPro"/>
</dbReference>
<evidence type="ECO:0000313" key="9">
    <source>
        <dbReference type="EMBL" id="HIW06604.1"/>
    </source>
</evidence>
<gene>
    <name evidence="9" type="ORF">H9889_04680</name>
</gene>
<keyword evidence="2 7" id="KW-0349">Heme</keyword>
<dbReference type="GO" id="GO:0022900">
    <property type="term" value="P:electron transport chain"/>
    <property type="evidence" value="ECO:0007669"/>
    <property type="project" value="InterPro"/>
</dbReference>
<dbReference type="GO" id="GO:0009055">
    <property type="term" value="F:electron transfer activity"/>
    <property type="evidence" value="ECO:0007669"/>
    <property type="project" value="InterPro"/>
</dbReference>
<accession>A0A9D1TV02</accession>
<name>A0A9D1TV02_9GAMM</name>
<keyword evidence="4" id="KW-0249">Electron transport</keyword>